<dbReference type="EMBL" id="MW528236">
    <property type="protein sequence ID" value="QTF66028.1"/>
    <property type="molecule type" value="mRNA"/>
</dbReference>
<name>A0A8A5KHG6_9PEZI</name>
<reference evidence="2" key="1">
    <citation type="journal article" date="2021" name="bioRxiv">
        <title>The Conserved Colletotrichum spp. Effector CEC3 Induces Nuclear Expansion and Cell Death in Plants.</title>
        <authorList>
            <person name="Tsushima A."/>
            <person name="Narusaka M."/>
            <person name="Gan P."/>
            <person name="Kumakura N."/>
            <person name="Hiroyama R."/>
            <person name="Kato N."/>
            <person name="Takahashi S."/>
            <person name="Takano Y."/>
            <person name="Narusaka Y."/>
            <person name="Shirasu K."/>
        </authorList>
    </citation>
    <scope>NUCLEOTIDE SEQUENCE</scope>
    <source>
        <strain evidence="2">104-T</strain>
    </source>
</reference>
<sequence length="65" mass="7235">MSFRLHILLLALASILGLVIAVPVRPFAVSLFDYLPLLTRARQFAVIQGRAEGLTQTIGQKRIFL</sequence>
<evidence type="ECO:0000256" key="1">
    <source>
        <dbReference type="SAM" id="SignalP"/>
    </source>
</evidence>
<organism evidence="2">
    <name type="scientific">Colletotrichum orbiculare</name>
    <dbReference type="NCBI Taxonomy" id="5465"/>
    <lineage>
        <taxon>Eukaryota</taxon>
        <taxon>Fungi</taxon>
        <taxon>Dikarya</taxon>
        <taxon>Ascomycota</taxon>
        <taxon>Pezizomycotina</taxon>
        <taxon>Sordariomycetes</taxon>
        <taxon>Hypocreomycetidae</taxon>
        <taxon>Glomerellales</taxon>
        <taxon>Glomerellaceae</taxon>
        <taxon>Colletotrichum</taxon>
        <taxon>Colletotrichum orbiculare species complex</taxon>
    </lineage>
</organism>
<feature type="chain" id="PRO_5032779954" evidence="1">
    <location>
        <begin position="22"/>
        <end position="65"/>
    </location>
</feature>
<dbReference type="AlphaFoldDB" id="A0A8A5KHG6"/>
<accession>A0A8A5KHG6</accession>
<evidence type="ECO:0000313" key="2">
    <source>
        <dbReference type="EMBL" id="QTF66028.1"/>
    </source>
</evidence>
<protein>
    <submittedName>
        <fullName evidence="2">CEC3-2.2</fullName>
    </submittedName>
</protein>
<feature type="signal peptide" evidence="1">
    <location>
        <begin position="1"/>
        <end position="21"/>
    </location>
</feature>
<proteinExistence type="evidence at transcript level"/>
<keyword evidence="1" id="KW-0732">Signal</keyword>